<evidence type="ECO:0000256" key="1">
    <source>
        <dbReference type="SAM" id="Phobius"/>
    </source>
</evidence>
<keyword evidence="1" id="KW-0472">Membrane</keyword>
<dbReference type="InterPro" id="IPR010898">
    <property type="entry name" value="Hpre_diP_synth_I"/>
</dbReference>
<dbReference type="Pfam" id="PF07456">
    <property type="entry name" value="Hpre_diP_synt_I"/>
    <property type="match status" value="1"/>
</dbReference>
<keyword evidence="3" id="KW-1185">Reference proteome</keyword>
<proteinExistence type="predicted"/>
<dbReference type="InterPro" id="IPR014535">
    <property type="entry name" value="Hpre_diP_synt_I"/>
</dbReference>
<evidence type="ECO:0000313" key="3">
    <source>
        <dbReference type="Proteomes" id="UP000199568"/>
    </source>
</evidence>
<gene>
    <name evidence="2" type="ORF">SAMN05660297_00500</name>
</gene>
<dbReference type="EMBL" id="FOHU01000001">
    <property type="protein sequence ID" value="SES75090.1"/>
    <property type="molecule type" value="Genomic_DNA"/>
</dbReference>
<organism evidence="2 3">
    <name type="scientific">Natronincola peptidivorans</name>
    <dbReference type="NCBI Taxonomy" id="426128"/>
    <lineage>
        <taxon>Bacteria</taxon>
        <taxon>Bacillati</taxon>
        <taxon>Bacillota</taxon>
        <taxon>Clostridia</taxon>
        <taxon>Peptostreptococcales</taxon>
        <taxon>Natronincolaceae</taxon>
        <taxon>Natronincola</taxon>
    </lineage>
</organism>
<protein>
    <submittedName>
        <fullName evidence="2">Heptaprenyl diphosphate synthase</fullName>
    </submittedName>
</protein>
<feature type="transmembrane region" description="Helical" evidence="1">
    <location>
        <begin position="103"/>
        <end position="129"/>
    </location>
</feature>
<feature type="transmembrane region" description="Helical" evidence="1">
    <location>
        <begin position="38"/>
        <end position="55"/>
    </location>
</feature>
<sequence length="172" mass="18677">MDTKRLVHLAMLTSLGLALHIFEGFIPNPFIGIAPGAKLGLANIIGLVTLVIYGFKYALTVNLLRCFIAGIATGAITSMMYSMAGAFLSTFLMWMIYVNARKYFSLIGVSVFGAIGHNIAQLTVAAFIINNIRIFIYLPVMMLASIFTGIFIGFTANLTLTKGSIILNRSIK</sequence>
<feature type="transmembrane region" description="Helical" evidence="1">
    <location>
        <begin position="6"/>
        <end position="26"/>
    </location>
</feature>
<dbReference type="RefSeq" id="WP_090438755.1">
    <property type="nucleotide sequence ID" value="NZ_FOHU01000001.1"/>
</dbReference>
<dbReference type="PIRSF" id="PIRSF027391">
    <property type="entry name" value="Hpre_diP_synt_I"/>
    <property type="match status" value="1"/>
</dbReference>
<dbReference type="OrthoDB" id="9799095at2"/>
<dbReference type="Proteomes" id="UP000199568">
    <property type="component" value="Unassembled WGS sequence"/>
</dbReference>
<feature type="transmembrane region" description="Helical" evidence="1">
    <location>
        <begin position="135"/>
        <end position="160"/>
    </location>
</feature>
<accession>A0A1H9Z0S0</accession>
<dbReference type="AlphaFoldDB" id="A0A1H9Z0S0"/>
<dbReference type="STRING" id="426128.SAMN05660297_00500"/>
<dbReference type="Gene3D" id="1.10.1760.20">
    <property type="match status" value="1"/>
</dbReference>
<keyword evidence="1" id="KW-1133">Transmembrane helix</keyword>
<reference evidence="2 3" key="1">
    <citation type="submission" date="2016-10" db="EMBL/GenBank/DDBJ databases">
        <authorList>
            <person name="de Groot N.N."/>
        </authorList>
    </citation>
    <scope>NUCLEOTIDE SEQUENCE [LARGE SCALE GENOMIC DNA]</scope>
    <source>
        <strain evidence="2 3">DSM 18979</strain>
    </source>
</reference>
<feature type="transmembrane region" description="Helical" evidence="1">
    <location>
        <begin position="67"/>
        <end position="96"/>
    </location>
</feature>
<name>A0A1H9Z0S0_9FIRM</name>
<keyword evidence="1" id="KW-0812">Transmembrane</keyword>
<evidence type="ECO:0000313" key="2">
    <source>
        <dbReference type="EMBL" id="SES75090.1"/>
    </source>
</evidence>